<evidence type="ECO:0008006" key="6">
    <source>
        <dbReference type="Google" id="ProtNLM"/>
    </source>
</evidence>
<proteinExistence type="inferred from homology"/>
<dbReference type="PROSITE" id="PS51375">
    <property type="entry name" value="PPR"/>
    <property type="match status" value="2"/>
</dbReference>
<evidence type="ECO:0000256" key="2">
    <source>
        <dbReference type="ARBA" id="ARBA00022737"/>
    </source>
</evidence>
<evidence type="ECO:0000256" key="3">
    <source>
        <dbReference type="PROSITE-ProRule" id="PRU00708"/>
    </source>
</evidence>
<comment type="similarity">
    <text evidence="1">Belongs to the PPR family. P subfamily.</text>
</comment>
<keyword evidence="2" id="KW-0677">Repeat</keyword>
<evidence type="ECO:0000256" key="1">
    <source>
        <dbReference type="ARBA" id="ARBA00007626"/>
    </source>
</evidence>
<feature type="repeat" description="PPR" evidence="3">
    <location>
        <begin position="15"/>
        <end position="49"/>
    </location>
</feature>
<dbReference type="NCBIfam" id="TIGR00756">
    <property type="entry name" value="PPR"/>
    <property type="match status" value="2"/>
</dbReference>
<dbReference type="Gene3D" id="1.25.40.10">
    <property type="entry name" value="Tetratricopeptide repeat domain"/>
    <property type="match status" value="1"/>
</dbReference>
<dbReference type="EMBL" id="CAKMRJ010000001">
    <property type="protein sequence ID" value="CAH1412559.1"/>
    <property type="molecule type" value="Genomic_DNA"/>
</dbReference>
<reference evidence="4 5" key="1">
    <citation type="submission" date="2022-01" db="EMBL/GenBank/DDBJ databases">
        <authorList>
            <person name="Xiong W."/>
            <person name="Schranz E."/>
        </authorList>
    </citation>
    <scope>NUCLEOTIDE SEQUENCE [LARGE SCALE GENOMIC DNA]</scope>
</reference>
<dbReference type="Pfam" id="PF13041">
    <property type="entry name" value="PPR_2"/>
    <property type="match status" value="1"/>
</dbReference>
<organism evidence="4 5">
    <name type="scientific">Lactuca virosa</name>
    <dbReference type="NCBI Taxonomy" id="75947"/>
    <lineage>
        <taxon>Eukaryota</taxon>
        <taxon>Viridiplantae</taxon>
        <taxon>Streptophyta</taxon>
        <taxon>Embryophyta</taxon>
        <taxon>Tracheophyta</taxon>
        <taxon>Spermatophyta</taxon>
        <taxon>Magnoliopsida</taxon>
        <taxon>eudicotyledons</taxon>
        <taxon>Gunneridae</taxon>
        <taxon>Pentapetalae</taxon>
        <taxon>asterids</taxon>
        <taxon>campanulids</taxon>
        <taxon>Asterales</taxon>
        <taxon>Asteraceae</taxon>
        <taxon>Cichorioideae</taxon>
        <taxon>Cichorieae</taxon>
        <taxon>Lactucinae</taxon>
        <taxon>Lactuca</taxon>
    </lineage>
</organism>
<accession>A0AAU9LHM3</accession>
<dbReference type="Proteomes" id="UP001157418">
    <property type="component" value="Unassembled WGS sequence"/>
</dbReference>
<sequence length="130" mass="14854">MQPNVITYNTLLNLDIVVYNILIDGASKNGKFDIARKLFNELRVRGLQPNVWTYNVMISGFCEEGLVTEAKEFFLRWKREEMEGRGFSLDTSTVSMLLDHIKARSLDASLLKLIGKLVPKEEVDAPCFRV</sequence>
<dbReference type="PANTHER" id="PTHR47941">
    <property type="entry name" value="PENTATRICOPEPTIDE REPEAT-CONTAINING PROTEIN 3, MITOCHONDRIAL"/>
    <property type="match status" value="1"/>
</dbReference>
<comment type="caution">
    <text evidence="4">The sequence shown here is derived from an EMBL/GenBank/DDBJ whole genome shotgun (WGS) entry which is preliminary data.</text>
</comment>
<keyword evidence="5" id="KW-1185">Reference proteome</keyword>
<evidence type="ECO:0000313" key="4">
    <source>
        <dbReference type="EMBL" id="CAH1412559.1"/>
    </source>
</evidence>
<protein>
    <recommendedName>
        <fullName evidence="6">Pentatricopeptide repeat-containing protein</fullName>
    </recommendedName>
</protein>
<name>A0AAU9LHM3_9ASTR</name>
<dbReference type="InterPro" id="IPR002885">
    <property type="entry name" value="PPR_rpt"/>
</dbReference>
<dbReference type="InterPro" id="IPR011990">
    <property type="entry name" value="TPR-like_helical_dom_sf"/>
</dbReference>
<gene>
    <name evidence="4" type="ORF">LVIROSA_LOCUS567</name>
</gene>
<feature type="repeat" description="PPR" evidence="3">
    <location>
        <begin position="50"/>
        <end position="84"/>
    </location>
</feature>
<evidence type="ECO:0000313" key="5">
    <source>
        <dbReference type="Proteomes" id="UP001157418"/>
    </source>
</evidence>
<dbReference type="AlphaFoldDB" id="A0AAU9LHM3"/>